<name>A0A0F9DJ49_9ZZZZ</name>
<comment type="caution">
    <text evidence="1">The sequence shown here is derived from an EMBL/GenBank/DDBJ whole genome shotgun (WGS) entry which is preliminary data.</text>
</comment>
<dbReference type="EMBL" id="LAZR01028730">
    <property type="protein sequence ID" value="KKL61723.1"/>
    <property type="molecule type" value="Genomic_DNA"/>
</dbReference>
<proteinExistence type="predicted"/>
<dbReference type="AlphaFoldDB" id="A0A0F9DJ49"/>
<evidence type="ECO:0008006" key="2">
    <source>
        <dbReference type="Google" id="ProtNLM"/>
    </source>
</evidence>
<protein>
    <recommendedName>
        <fullName evidence="2">Zinc-finger domain-containing protein</fullName>
    </recommendedName>
</protein>
<evidence type="ECO:0000313" key="1">
    <source>
        <dbReference type="EMBL" id="KKL61723.1"/>
    </source>
</evidence>
<reference evidence="1" key="1">
    <citation type="journal article" date="2015" name="Nature">
        <title>Complex archaea that bridge the gap between prokaryotes and eukaryotes.</title>
        <authorList>
            <person name="Spang A."/>
            <person name="Saw J.H."/>
            <person name="Jorgensen S.L."/>
            <person name="Zaremba-Niedzwiedzka K."/>
            <person name="Martijn J."/>
            <person name="Lind A.E."/>
            <person name="van Eijk R."/>
            <person name="Schleper C."/>
            <person name="Guy L."/>
            <person name="Ettema T.J."/>
        </authorList>
    </citation>
    <scope>NUCLEOTIDE SEQUENCE</scope>
</reference>
<gene>
    <name evidence="1" type="ORF">LCGC14_2192480</name>
</gene>
<sequence length="132" mass="14554">MLNEREERIAAGLTKQVAPALHIPDAVRLGVIASSEEHELWLQGHLMGCEGCRAPLIALLLKRTAMSLGRPPETPCAKTRDVMFRYLEGGPEPDDATFAHISSCDLCDDLFFEPAQAVVLKEYEPEHVGEVD</sequence>
<organism evidence="1">
    <name type="scientific">marine sediment metagenome</name>
    <dbReference type="NCBI Taxonomy" id="412755"/>
    <lineage>
        <taxon>unclassified sequences</taxon>
        <taxon>metagenomes</taxon>
        <taxon>ecological metagenomes</taxon>
    </lineage>
</organism>
<accession>A0A0F9DJ49</accession>